<gene>
    <name evidence="2" type="ORF">M404DRAFT_1008062</name>
</gene>
<accession>A0A0C3N0Z7</accession>
<reference evidence="2 3" key="1">
    <citation type="submission" date="2014-04" db="EMBL/GenBank/DDBJ databases">
        <authorList>
            <consortium name="DOE Joint Genome Institute"/>
            <person name="Kuo A."/>
            <person name="Kohler A."/>
            <person name="Costa M.D."/>
            <person name="Nagy L.G."/>
            <person name="Floudas D."/>
            <person name="Copeland A."/>
            <person name="Barry K.W."/>
            <person name="Cichocki N."/>
            <person name="Veneault-Fourrey C."/>
            <person name="LaButti K."/>
            <person name="Lindquist E.A."/>
            <person name="Lipzen A."/>
            <person name="Lundell T."/>
            <person name="Morin E."/>
            <person name="Murat C."/>
            <person name="Sun H."/>
            <person name="Tunlid A."/>
            <person name="Henrissat B."/>
            <person name="Grigoriev I.V."/>
            <person name="Hibbett D.S."/>
            <person name="Martin F."/>
            <person name="Nordberg H.P."/>
            <person name="Cantor M.N."/>
            <person name="Hua S.X."/>
        </authorList>
    </citation>
    <scope>NUCLEOTIDE SEQUENCE [LARGE SCALE GENOMIC DNA]</scope>
    <source>
        <strain evidence="2 3">Marx 270</strain>
    </source>
</reference>
<dbReference type="Proteomes" id="UP000054217">
    <property type="component" value="Unassembled WGS sequence"/>
</dbReference>
<keyword evidence="3" id="KW-1185">Reference proteome</keyword>
<dbReference type="EMBL" id="KN832086">
    <property type="protein sequence ID" value="KIN94779.1"/>
    <property type="molecule type" value="Genomic_DNA"/>
</dbReference>
<name>A0A0C3N0Z7_PISTI</name>
<protein>
    <submittedName>
        <fullName evidence="2">Uncharacterized protein</fullName>
    </submittedName>
</protein>
<feature type="compositionally biased region" description="Basic and acidic residues" evidence="1">
    <location>
        <begin position="20"/>
        <end position="29"/>
    </location>
</feature>
<reference evidence="3" key="2">
    <citation type="submission" date="2015-01" db="EMBL/GenBank/DDBJ databases">
        <title>Evolutionary Origins and Diversification of the Mycorrhizal Mutualists.</title>
        <authorList>
            <consortium name="DOE Joint Genome Institute"/>
            <consortium name="Mycorrhizal Genomics Consortium"/>
            <person name="Kohler A."/>
            <person name="Kuo A."/>
            <person name="Nagy L.G."/>
            <person name="Floudas D."/>
            <person name="Copeland A."/>
            <person name="Barry K.W."/>
            <person name="Cichocki N."/>
            <person name="Veneault-Fourrey C."/>
            <person name="LaButti K."/>
            <person name="Lindquist E.A."/>
            <person name="Lipzen A."/>
            <person name="Lundell T."/>
            <person name="Morin E."/>
            <person name="Murat C."/>
            <person name="Riley R."/>
            <person name="Ohm R."/>
            <person name="Sun H."/>
            <person name="Tunlid A."/>
            <person name="Henrissat B."/>
            <person name="Grigoriev I.V."/>
            <person name="Hibbett D.S."/>
            <person name="Martin F."/>
        </authorList>
    </citation>
    <scope>NUCLEOTIDE SEQUENCE [LARGE SCALE GENOMIC DNA]</scope>
    <source>
        <strain evidence="3">Marx 270</strain>
    </source>
</reference>
<evidence type="ECO:0000313" key="2">
    <source>
        <dbReference type="EMBL" id="KIN94779.1"/>
    </source>
</evidence>
<evidence type="ECO:0000256" key="1">
    <source>
        <dbReference type="SAM" id="MobiDB-lite"/>
    </source>
</evidence>
<sequence length="70" mass="7693">MQSKCGAPPRPSSTSSEGSTRFEFHDGDSKFGEASLRGREQLQRLVGHCQNTLLLRRSHLGLIAATRVQP</sequence>
<organism evidence="2 3">
    <name type="scientific">Pisolithus tinctorius Marx 270</name>
    <dbReference type="NCBI Taxonomy" id="870435"/>
    <lineage>
        <taxon>Eukaryota</taxon>
        <taxon>Fungi</taxon>
        <taxon>Dikarya</taxon>
        <taxon>Basidiomycota</taxon>
        <taxon>Agaricomycotina</taxon>
        <taxon>Agaricomycetes</taxon>
        <taxon>Agaricomycetidae</taxon>
        <taxon>Boletales</taxon>
        <taxon>Sclerodermatineae</taxon>
        <taxon>Pisolithaceae</taxon>
        <taxon>Pisolithus</taxon>
    </lineage>
</organism>
<dbReference type="AlphaFoldDB" id="A0A0C3N0Z7"/>
<dbReference type="InParanoid" id="A0A0C3N0Z7"/>
<feature type="region of interest" description="Disordered" evidence="1">
    <location>
        <begin position="1"/>
        <end position="29"/>
    </location>
</feature>
<evidence type="ECO:0000313" key="3">
    <source>
        <dbReference type="Proteomes" id="UP000054217"/>
    </source>
</evidence>
<dbReference type="HOGENOM" id="CLU_2758798_0_0_1"/>
<proteinExistence type="predicted"/>